<accession>A0A1G7UGB9</accession>
<keyword evidence="1" id="KW-1133">Transmembrane helix</keyword>
<reference evidence="4" key="1">
    <citation type="submission" date="2016-10" db="EMBL/GenBank/DDBJ databases">
        <authorList>
            <person name="Varghese N."/>
            <person name="Submissions S."/>
        </authorList>
    </citation>
    <scope>NUCLEOTIDE SEQUENCE [LARGE SCALE GENOMIC DNA]</scope>
    <source>
        <strain evidence="4">930I</strain>
    </source>
</reference>
<dbReference type="Pfam" id="PF05226">
    <property type="entry name" value="CHASE2"/>
    <property type="match status" value="1"/>
</dbReference>
<dbReference type="InterPro" id="IPR007890">
    <property type="entry name" value="CHASE2"/>
</dbReference>
<dbReference type="OrthoDB" id="7348688at2"/>
<keyword evidence="1" id="KW-0812">Transmembrane</keyword>
<dbReference type="EMBL" id="FNCV01000001">
    <property type="protein sequence ID" value="SDG46612.1"/>
    <property type="molecule type" value="Genomic_DNA"/>
</dbReference>
<dbReference type="Proteomes" id="UP000217076">
    <property type="component" value="Unassembled WGS sequence"/>
</dbReference>
<feature type="transmembrane region" description="Helical" evidence="1">
    <location>
        <begin position="442"/>
        <end position="462"/>
    </location>
</feature>
<keyword evidence="1" id="KW-0472">Membrane</keyword>
<proteinExistence type="predicted"/>
<keyword evidence="4" id="KW-1185">Reference proteome</keyword>
<dbReference type="RefSeq" id="WP_143130907.1">
    <property type="nucleotide sequence ID" value="NZ_FNCV01000001.1"/>
</dbReference>
<evidence type="ECO:0000256" key="1">
    <source>
        <dbReference type="SAM" id="Phobius"/>
    </source>
</evidence>
<sequence length="562" mass="60658">MKSSLVFREEFRVGRAALHHLKGLQLGKVLFALLSAILINVFDPLGLSGATQERSVESLNKILSPFHPTDGQGTVTVVLIDEPSVDPTLGEESRKQGIVGVSYPLTYDNYRDILSVTLSYRPKAVFVDLIISEGGSRAEDGGSLARLLGHNMARREATARGEPVPLPYVPVYYPDPEAVGVPLSRQPACEHGGVAELGVFGALAEERPFIIRDDAFTGFYPLLAQRDCASEDGDNLLVSPALMLYLDLCRDHPETCPHGLGPPDTPLVARFGTPMALGWSDATGPGNLAYRDRQGTPYCQSFESSPAERAGRYFLAALFGAAGDRLVRPPESNCFYQDSLSVLELLSQYHRITPPAFGVGPQNCDALGDGIGSDFLEKRLCGRVVMLGMDLVGINDTMPSPVHGRVPGVVWHAQALDNLLVYGPDYLRQPPTVFMNADMGSAFEIGLLFVALLGAAITARWIKRRRSRPQHAPASASLPAWSELAEQPHLLIQAGVGLAWIAAKLLVVGAVIFCLILGAEIIYVSLSRYEPNNWLGVASIAYATFGFMISRMSGQGDTDGAT</sequence>
<feature type="transmembrane region" description="Helical" evidence="1">
    <location>
        <begin position="532"/>
        <end position="549"/>
    </location>
</feature>
<evidence type="ECO:0000313" key="3">
    <source>
        <dbReference type="EMBL" id="SDG46612.1"/>
    </source>
</evidence>
<dbReference type="SMART" id="SM01080">
    <property type="entry name" value="CHASE2"/>
    <property type="match status" value="1"/>
</dbReference>
<evidence type="ECO:0000313" key="4">
    <source>
        <dbReference type="Proteomes" id="UP000217076"/>
    </source>
</evidence>
<feature type="domain" description="CHASE2" evidence="2">
    <location>
        <begin position="56"/>
        <end position="449"/>
    </location>
</feature>
<dbReference type="AlphaFoldDB" id="A0A1G7UGB9"/>
<dbReference type="STRING" id="83401.SAMN05421742_101323"/>
<protein>
    <submittedName>
        <fullName evidence="3">CHASE2 domain-containing protein</fullName>
    </submittedName>
</protein>
<organism evidence="3 4">
    <name type="scientific">Roseospirillum parvum</name>
    <dbReference type="NCBI Taxonomy" id="83401"/>
    <lineage>
        <taxon>Bacteria</taxon>
        <taxon>Pseudomonadati</taxon>
        <taxon>Pseudomonadota</taxon>
        <taxon>Alphaproteobacteria</taxon>
        <taxon>Rhodospirillales</taxon>
        <taxon>Rhodospirillaceae</taxon>
        <taxon>Roseospirillum</taxon>
    </lineage>
</organism>
<feature type="transmembrane region" description="Helical" evidence="1">
    <location>
        <begin position="505"/>
        <end position="526"/>
    </location>
</feature>
<evidence type="ECO:0000259" key="2">
    <source>
        <dbReference type="SMART" id="SM01080"/>
    </source>
</evidence>
<gene>
    <name evidence="3" type="ORF">SAMN05421742_101323</name>
</gene>
<name>A0A1G7UGB9_9PROT</name>